<sequence>MYEPYRDDFNYANPTYYMGQTLPKSLLNTVVNGVPAHGAGQFKTSMAWLNGCCTCGYGCWCTCHRWYLGDRSTCIGLCCIQACTGYVCFGYAYALYDLCRISSRVEELNSDIRRIAHLGYDNWVREHGQQTVRLPPQTQQASYPQTVQSLPSEYIIDKENSGQN</sequence>
<reference evidence="1 2" key="1">
    <citation type="submission" date="2019-03" db="EMBL/GenBank/DDBJ databases">
        <title>Single cell metagenomics reveals metabolic interactions within the superorganism composed of flagellate Streblomastix strix and complex community of Bacteroidetes bacteria on its surface.</title>
        <authorList>
            <person name="Treitli S.C."/>
            <person name="Kolisko M."/>
            <person name="Husnik F."/>
            <person name="Keeling P."/>
            <person name="Hampl V."/>
        </authorList>
    </citation>
    <scope>NUCLEOTIDE SEQUENCE [LARGE SCALE GENOMIC DNA]</scope>
    <source>
        <strain evidence="1">ST1C</strain>
    </source>
</reference>
<dbReference type="Proteomes" id="UP000324800">
    <property type="component" value="Unassembled WGS sequence"/>
</dbReference>
<dbReference type="EMBL" id="SNRW01009831">
    <property type="protein sequence ID" value="KAA6377424.1"/>
    <property type="molecule type" value="Genomic_DNA"/>
</dbReference>
<dbReference type="AlphaFoldDB" id="A0A5J4V503"/>
<protein>
    <submittedName>
        <fullName evidence="1">Uncharacterized protein</fullName>
    </submittedName>
</protein>
<comment type="caution">
    <text evidence="1">The sequence shown here is derived from an EMBL/GenBank/DDBJ whole genome shotgun (WGS) entry which is preliminary data.</text>
</comment>
<organism evidence="1 2">
    <name type="scientific">Streblomastix strix</name>
    <dbReference type="NCBI Taxonomy" id="222440"/>
    <lineage>
        <taxon>Eukaryota</taxon>
        <taxon>Metamonada</taxon>
        <taxon>Preaxostyla</taxon>
        <taxon>Oxymonadida</taxon>
        <taxon>Streblomastigidae</taxon>
        <taxon>Streblomastix</taxon>
    </lineage>
</organism>
<proteinExistence type="predicted"/>
<evidence type="ECO:0000313" key="2">
    <source>
        <dbReference type="Proteomes" id="UP000324800"/>
    </source>
</evidence>
<gene>
    <name evidence="1" type="ORF">EZS28_027049</name>
</gene>
<name>A0A5J4V503_9EUKA</name>
<accession>A0A5J4V503</accession>
<evidence type="ECO:0000313" key="1">
    <source>
        <dbReference type="EMBL" id="KAA6377424.1"/>
    </source>
</evidence>